<dbReference type="GO" id="GO:0030276">
    <property type="term" value="F:clathrin binding"/>
    <property type="evidence" value="ECO:0007669"/>
    <property type="project" value="TreeGrafter"/>
</dbReference>
<dbReference type="GO" id="GO:0072583">
    <property type="term" value="P:clathrin-dependent endocytosis"/>
    <property type="evidence" value="ECO:0007669"/>
    <property type="project" value="TreeGrafter"/>
</dbReference>
<feature type="compositionally biased region" description="Pro residues" evidence="1">
    <location>
        <begin position="391"/>
        <end position="404"/>
    </location>
</feature>
<feature type="region of interest" description="Disordered" evidence="1">
    <location>
        <begin position="387"/>
        <end position="486"/>
    </location>
</feature>
<dbReference type="GO" id="GO:0031982">
    <property type="term" value="C:vesicle"/>
    <property type="evidence" value="ECO:0007669"/>
    <property type="project" value="TreeGrafter"/>
</dbReference>
<dbReference type="GO" id="GO:0072318">
    <property type="term" value="P:clathrin coat disassembly"/>
    <property type="evidence" value="ECO:0007669"/>
    <property type="project" value="TreeGrafter"/>
</dbReference>
<dbReference type="SUPFAM" id="SSF46565">
    <property type="entry name" value="Chaperone J-domain"/>
    <property type="match status" value="1"/>
</dbReference>
<dbReference type="PANTHER" id="PTHR23172">
    <property type="entry name" value="AUXILIN/CYCLIN G-ASSOCIATED KINASE-RELATED"/>
    <property type="match status" value="1"/>
</dbReference>
<feature type="region of interest" description="Disordered" evidence="1">
    <location>
        <begin position="267"/>
        <end position="320"/>
    </location>
</feature>
<feature type="domain" description="J" evidence="2">
    <location>
        <begin position="593"/>
        <end position="657"/>
    </location>
</feature>
<feature type="compositionally biased region" description="Polar residues" evidence="1">
    <location>
        <begin position="291"/>
        <end position="301"/>
    </location>
</feature>
<feature type="compositionally biased region" description="Basic and acidic residues" evidence="1">
    <location>
        <begin position="311"/>
        <end position="320"/>
    </location>
</feature>
<evidence type="ECO:0000259" key="2">
    <source>
        <dbReference type="PROSITE" id="PS50076"/>
    </source>
</evidence>
<evidence type="ECO:0000313" key="4">
    <source>
        <dbReference type="Proteomes" id="UP001159364"/>
    </source>
</evidence>
<dbReference type="AlphaFoldDB" id="A0AAV8UCQ8"/>
<dbReference type="EMBL" id="JAIWQS010000008">
    <property type="protein sequence ID" value="KAJ8899338.1"/>
    <property type="molecule type" value="Genomic_DNA"/>
</dbReference>
<accession>A0AAV8UCQ8</accession>
<evidence type="ECO:0000256" key="1">
    <source>
        <dbReference type="SAM" id="MobiDB-lite"/>
    </source>
</evidence>
<dbReference type="CDD" id="cd06257">
    <property type="entry name" value="DnaJ"/>
    <property type="match status" value="1"/>
</dbReference>
<gene>
    <name evidence="3" type="ORF">K2173_018312</name>
</gene>
<feature type="compositionally biased region" description="Polar residues" evidence="1">
    <location>
        <begin position="408"/>
        <end position="418"/>
    </location>
</feature>
<dbReference type="Proteomes" id="UP001159364">
    <property type="component" value="Linkage Group LG08"/>
</dbReference>
<proteinExistence type="predicted"/>
<evidence type="ECO:0000313" key="3">
    <source>
        <dbReference type="EMBL" id="KAJ8899338.1"/>
    </source>
</evidence>
<dbReference type="InterPro" id="IPR001623">
    <property type="entry name" value="DnaJ_domain"/>
</dbReference>
<protein>
    <recommendedName>
        <fullName evidence="2">J domain-containing protein</fullName>
    </recommendedName>
</protein>
<feature type="compositionally biased region" description="Polar residues" evidence="1">
    <location>
        <begin position="427"/>
        <end position="446"/>
    </location>
</feature>
<organism evidence="3 4">
    <name type="scientific">Erythroxylum novogranatense</name>
    <dbReference type="NCBI Taxonomy" id="1862640"/>
    <lineage>
        <taxon>Eukaryota</taxon>
        <taxon>Viridiplantae</taxon>
        <taxon>Streptophyta</taxon>
        <taxon>Embryophyta</taxon>
        <taxon>Tracheophyta</taxon>
        <taxon>Spermatophyta</taxon>
        <taxon>Magnoliopsida</taxon>
        <taxon>eudicotyledons</taxon>
        <taxon>Gunneridae</taxon>
        <taxon>Pentapetalae</taxon>
        <taxon>rosids</taxon>
        <taxon>fabids</taxon>
        <taxon>Malpighiales</taxon>
        <taxon>Erythroxylaceae</taxon>
        <taxon>Erythroxylum</taxon>
    </lineage>
</organism>
<feature type="region of interest" description="Disordered" evidence="1">
    <location>
        <begin position="1"/>
        <end position="35"/>
    </location>
</feature>
<dbReference type="InterPro" id="IPR036869">
    <property type="entry name" value="J_dom_sf"/>
</dbReference>
<dbReference type="FunFam" id="1.10.287.110:FF:000043">
    <property type="entry name" value="J-domain protein required for chloroplast accumulation response 1"/>
    <property type="match status" value="1"/>
</dbReference>
<dbReference type="PROSITE" id="PS50076">
    <property type="entry name" value="DNAJ_2"/>
    <property type="match status" value="1"/>
</dbReference>
<sequence>MAPQRGGPSNSASFSSGSFGSTRRSSSNPVFDDHNRAGAAAGDDFLFDDVFGGPPKYSESRGAARIRSVTGTTTSSSIPAFDYDSIFKDQNAKSSSLPVIDKPVYDDDIFGGLPGIKNASSGGTSSAKYDDVFASIGTAASPKHKSLNSSSPFDDLIDTFSPTMFLDAWNCFLFVQLLVFISDITLHRLGSDPTQSQMPCSNSAKTATTVMEDPFVVLESTPTPSASSSGFLTDLLEEINRFSSSVDNSSNKRGVFDEIDHLDNLGKYVPPISPENTRRRKDRSPLRSEQRIGSTYSTSSKEPFVNPVENAEGKSFKKSTEDLQEHHESVFDMSTSYSFRKSTIQTVSHPSYVNASYNETITSPRPEEVSESSDDVWLTLPEITLFTQPTIAPPPSRPPPPWPPRVSKSGTSSFSSANLRKKVDDNGFSSSSSLYAQSPTGRSSVAPQIDELEVFATGRIRNNNNEHPDTLSGEDVDSNSSAASAAAMKEAVDKAQVKFRQMRETDLKAGRNKEAIQLERDMYDAQQREFRERQERAERERQNREREEEHREQRRLEKEREKAHVEIKRWAAGKEGNLRALLSTMQYVLWPECGWQPVSLTDLITAAAVKKAYRKATLCIHPDKVQQKGANIQQKYIAEKVFDLLKEAWNKFNSEELF</sequence>
<feature type="compositionally biased region" description="Low complexity" evidence="1">
    <location>
        <begin position="1"/>
        <end position="29"/>
    </location>
</feature>
<dbReference type="GO" id="GO:0005737">
    <property type="term" value="C:cytoplasm"/>
    <property type="evidence" value="ECO:0007669"/>
    <property type="project" value="TreeGrafter"/>
</dbReference>
<reference evidence="3 4" key="1">
    <citation type="submission" date="2021-09" db="EMBL/GenBank/DDBJ databases">
        <title>Genomic insights and catalytic innovation underlie evolution of tropane alkaloids biosynthesis.</title>
        <authorList>
            <person name="Wang Y.-J."/>
            <person name="Tian T."/>
            <person name="Huang J.-P."/>
            <person name="Huang S.-X."/>
        </authorList>
    </citation>
    <scope>NUCLEOTIDE SEQUENCE [LARGE SCALE GENOMIC DNA]</scope>
    <source>
        <strain evidence="3">KIB-2018</strain>
        <tissue evidence="3">Leaf</tissue>
    </source>
</reference>
<feature type="region of interest" description="Disordered" evidence="1">
    <location>
        <begin position="527"/>
        <end position="558"/>
    </location>
</feature>
<name>A0AAV8UCQ8_9ROSI</name>
<comment type="caution">
    <text evidence="3">The sequence shown here is derived from an EMBL/GenBank/DDBJ whole genome shotgun (WGS) entry which is preliminary data.</text>
</comment>
<dbReference type="PANTHER" id="PTHR23172:SF19">
    <property type="entry name" value="J DOMAIN-CONTAINING PROTEIN"/>
    <property type="match status" value="1"/>
</dbReference>
<keyword evidence="4" id="KW-1185">Reference proteome</keyword>
<dbReference type="Gene3D" id="1.10.287.110">
    <property type="entry name" value="DnaJ domain"/>
    <property type="match status" value="1"/>
</dbReference>